<name>A0A1E5L7D5_9FIRM</name>
<dbReference type="STRING" id="1390249.BHU72_03760"/>
<organism evidence="2 3">
    <name type="scientific">Desulfuribacillus stibiiarsenatis</name>
    <dbReference type="NCBI Taxonomy" id="1390249"/>
    <lineage>
        <taxon>Bacteria</taxon>
        <taxon>Bacillati</taxon>
        <taxon>Bacillota</taxon>
        <taxon>Desulfuribacillia</taxon>
        <taxon>Desulfuribacillales</taxon>
        <taxon>Desulfuribacillaceae</taxon>
        <taxon>Desulfuribacillus</taxon>
    </lineage>
</organism>
<dbReference type="RefSeq" id="WP_069701982.1">
    <property type="nucleotide sequence ID" value="NZ_MJAT01000012.1"/>
</dbReference>
<dbReference type="Proteomes" id="UP000095255">
    <property type="component" value="Unassembled WGS sequence"/>
</dbReference>
<proteinExistence type="predicted"/>
<keyword evidence="3" id="KW-1185">Reference proteome</keyword>
<sequence>MTRRKTTHINESFTCENCGFEVPPIKGGGCRNHCPSCLVSKHLDNVPGDRESACKSLMDPVDIEYKSHKGYMILHKCRACGMVKYNKAALDTLESPDCLDEILKIMKNKSIT</sequence>
<dbReference type="Pfam" id="PF12647">
    <property type="entry name" value="RNHCP"/>
    <property type="match status" value="1"/>
</dbReference>
<evidence type="ECO:0000313" key="3">
    <source>
        <dbReference type="Proteomes" id="UP000095255"/>
    </source>
</evidence>
<dbReference type="AlphaFoldDB" id="A0A1E5L7D5"/>
<gene>
    <name evidence="2" type="ORF">BHU72_03760</name>
</gene>
<dbReference type="EMBL" id="MJAT01000012">
    <property type="protein sequence ID" value="OEH85899.1"/>
    <property type="molecule type" value="Genomic_DNA"/>
</dbReference>
<reference evidence="2 3" key="1">
    <citation type="submission" date="2016-09" db="EMBL/GenBank/DDBJ databases">
        <title>Desulfuribacillus arsenicus sp. nov., an obligately anaerobic, dissimilatory arsenic- and antimonate-reducing bacterium isolated from anoxic sediments.</title>
        <authorList>
            <person name="Abin C.A."/>
            <person name="Hollibaugh J.T."/>
        </authorList>
    </citation>
    <scope>NUCLEOTIDE SEQUENCE [LARGE SCALE GENOMIC DNA]</scope>
    <source>
        <strain evidence="2 3">MLFW-2</strain>
    </source>
</reference>
<feature type="domain" description="RNHCP" evidence="1">
    <location>
        <begin position="10"/>
        <end position="92"/>
    </location>
</feature>
<dbReference type="InterPro" id="IPR024439">
    <property type="entry name" value="RNHCP"/>
</dbReference>
<comment type="caution">
    <text evidence="2">The sequence shown here is derived from an EMBL/GenBank/DDBJ whole genome shotgun (WGS) entry which is preliminary data.</text>
</comment>
<accession>A0A1E5L7D5</accession>
<evidence type="ECO:0000259" key="1">
    <source>
        <dbReference type="Pfam" id="PF12647"/>
    </source>
</evidence>
<evidence type="ECO:0000313" key="2">
    <source>
        <dbReference type="EMBL" id="OEH85899.1"/>
    </source>
</evidence>
<protein>
    <recommendedName>
        <fullName evidence="1">RNHCP domain-containing protein</fullName>
    </recommendedName>
</protein>
<dbReference type="OrthoDB" id="9809485at2"/>